<evidence type="ECO:0000256" key="4">
    <source>
        <dbReference type="ARBA" id="ARBA00022737"/>
    </source>
</evidence>
<dbReference type="Proteomes" id="UP000178068">
    <property type="component" value="Unassembled WGS sequence"/>
</dbReference>
<dbReference type="GO" id="GO:0009432">
    <property type="term" value="P:SOS response"/>
    <property type="evidence" value="ECO:0007669"/>
    <property type="project" value="UniProtKB-UniRule"/>
</dbReference>
<dbReference type="InterPro" id="IPR017871">
    <property type="entry name" value="ABC_transporter-like_CS"/>
</dbReference>
<dbReference type="InterPro" id="IPR041102">
    <property type="entry name" value="UvrA_inter"/>
</dbReference>
<evidence type="ECO:0000256" key="9">
    <source>
        <dbReference type="ARBA" id="ARBA00022833"/>
    </source>
</evidence>
<gene>
    <name evidence="17" type="primary">uvrA</name>
    <name evidence="19" type="ORF">A3F35_02050</name>
</gene>
<evidence type="ECO:0000256" key="5">
    <source>
        <dbReference type="ARBA" id="ARBA00022741"/>
    </source>
</evidence>
<dbReference type="Gene3D" id="1.20.1580.10">
    <property type="entry name" value="ABC transporter ATPase like domain"/>
    <property type="match status" value="2"/>
</dbReference>
<dbReference type="CDD" id="cd03270">
    <property type="entry name" value="ABC_UvrA_I"/>
    <property type="match status" value="1"/>
</dbReference>
<keyword evidence="4 17" id="KW-0677">Repeat</keyword>
<evidence type="ECO:0000256" key="7">
    <source>
        <dbReference type="ARBA" id="ARBA00022769"/>
    </source>
</evidence>
<dbReference type="AlphaFoldDB" id="A0A1G1WMX9"/>
<dbReference type="InterPro" id="IPR004602">
    <property type="entry name" value="UvrA"/>
</dbReference>
<comment type="similarity">
    <text evidence="14 17">Belongs to the ABC transporter superfamily. UvrA family.</text>
</comment>
<dbReference type="PANTHER" id="PTHR43152:SF3">
    <property type="entry name" value="UVRABC SYSTEM PROTEIN A"/>
    <property type="match status" value="1"/>
</dbReference>
<evidence type="ECO:0000256" key="8">
    <source>
        <dbReference type="ARBA" id="ARBA00022771"/>
    </source>
</evidence>
<evidence type="ECO:0000313" key="19">
    <source>
        <dbReference type="EMBL" id="OGY29076.1"/>
    </source>
</evidence>
<dbReference type="Pfam" id="PF17755">
    <property type="entry name" value="UvrA_DNA-bind"/>
    <property type="match status" value="1"/>
</dbReference>
<keyword evidence="3 17" id="KW-0479">Metal-binding</keyword>
<proteinExistence type="inferred from homology"/>
<comment type="subunit">
    <text evidence="17">Forms a heterotetramer with UvrB during the search for lesions.</text>
</comment>
<dbReference type="GO" id="GO:0005524">
    <property type="term" value="F:ATP binding"/>
    <property type="evidence" value="ECO:0007669"/>
    <property type="project" value="UniProtKB-UniRule"/>
</dbReference>
<evidence type="ECO:0000256" key="12">
    <source>
        <dbReference type="ARBA" id="ARBA00023125"/>
    </source>
</evidence>
<evidence type="ECO:0000259" key="18">
    <source>
        <dbReference type="PROSITE" id="PS50893"/>
    </source>
</evidence>
<evidence type="ECO:0000256" key="1">
    <source>
        <dbReference type="ARBA" id="ARBA00004496"/>
    </source>
</evidence>
<dbReference type="PROSITE" id="PS50893">
    <property type="entry name" value="ABC_TRANSPORTER_2"/>
    <property type="match status" value="1"/>
</dbReference>
<comment type="subcellular location">
    <subcellularLocation>
        <location evidence="1 17">Cytoplasm</location>
    </subcellularLocation>
</comment>
<dbReference type="STRING" id="1802603.A3F35_02050"/>
<dbReference type="GO" id="GO:0009381">
    <property type="term" value="F:excinuclease ABC activity"/>
    <property type="evidence" value="ECO:0007669"/>
    <property type="project" value="UniProtKB-UniRule"/>
</dbReference>
<organism evidence="19 20">
    <name type="scientific">Candidatus Woykebacteria bacterium RIFCSPHIGHO2_12_FULL_45_10</name>
    <dbReference type="NCBI Taxonomy" id="1802603"/>
    <lineage>
        <taxon>Bacteria</taxon>
        <taxon>Candidatus Woykeibacteriota</taxon>
    </lineage>
</organism>
<keyword evidence="11 17" id="KW-0267">Excision nuclease</keyword>
<evidence type="ECO:0000256" key="3">
    <source>
        <dbReference type="ARBA" id="ARBA00022723"/>
    </source>
</evidence>
<dbReference type="GO" id="GO:0016887">
    <property type="term" value="F:ATP hydrolysis activity"/>
    <property type="evidence" value="ECO:0007669"/>
    <property type="project" value="InterPro"/>
</dbReference>
<evidence type="ECO:0000313" key="20">
    <source>
        <dbReference type="Proteomes" id="UP000178068"/>
    </source>
</evidence>
<comment type="caution">
    <text evidence="19">The sequence shown here is derived from an EMBL/GenBank/DDBJ whole genome shotgun (WGS) entry which is preliminary data.</text>
</comment>
<dbReference type="Gene3D" id="3.30.1490.20">
    <property type="entry name" value="ATP-grasp fold, A domain"/>
    <property type="match status" value="1"/>
</dbReference>
<dbReference type="Gene3D" id="1.10.8.280">
    <property type="entry name" value="ABC transporter ATPase domain-like"/>
    <property type="match status" value="1"/>
</dbReference>
<name>A0A1G1WMX9_9BACT</name>
<evidence type="ECO:0000256" key="16">
    <source>
        <dbReference type="ARBA" id="ARBA00042156"/>
    </source>
</evidence>
<dbReference type="InterPro" id="IPR003439">
    <property type="entry name" value="ABC_transporter-like_ATP-bd"/>
</dbReference>
<keyword evidence="7 17" id="KW-0228">DNA excision</keyword>
<evidence type="ECO:0000256" key="10">
    <source>
        <dbReference type="ARBA" id="ARBA00022840"/>
    </source>
</evidence>
<evidence type="ECO:0000256" key="15">
    <source>
        <dbReference type="ARBA" id="ARBA00039316"/>
    </source>
</evidence>
<keyword evidence="12 17" id="KW-0238">DNA-binding</keyword>
<dbReference type="SUPFAM" id="SSF52540">
    <property type="entry name" value="P-loop containing nucleoside triphosphate hydrolases"/>
    <property type="match status" value="2"/>
</dbReference>
<dbReference type="InterPro" id="IPR027417">
    <property type="entry name" value="P-loop_NTPase"/>
</dbReference>
<dbReference type="HAMAP" id="MF_00205">
    <property type="entry name" value="UvrA"/>
    <property type="match status" value="1"/>
</dbReference>
<dbReference type="GO" id="GO:0003677">
    <property type="term" value="F:DNA binding"/>
    <property type="evidence" value="ECO:0007669"/>
    <property type="project" value="UniProtKB-UniRule"/>
</dbReference>
<evidence type="ECO:0000256" key="17">
    <source>
        <dbReference type="HAMAP-Rule" id="MF_00205"/>
    </source>
</evidence>
<evidence type="ECO:0000256" key="13">
    <source>
        <dbReference type="ARBA" id="ARBA00023204"/>
    </source>
</evidence>
<dbReference type="Gene3D" id="3.40.50.300">
    <property type="entry name" value="P-loop containing nucleotide triphosphate hydrolases"/>
    <property type="match status" value="2"/>
</dbReference>
<keyword evidence="2 17" id="KW-0963">Cytoplasm</keyword>
<evidence type="ECO:0000256" key="6">
    <source>
        <dbReference type="ARBA" id="ARBA00022763"/>
    </source>
</evidence>
<keyword evidence="5 17" id="KW-0547">Nucleotide-binding</keyword>
<dbReference type="GO" id="GO:0008270">
    <property type="term" value="F:zinc ion binding"/>
    <property type="evidence" value="ECO:0007669"/>
    <property type="project" value="UniProtKB-UniRule"/>
</dbReference>
<keyword evidence="8 17" id="KW-0863">Zinc-finger</keyword>
<dbReference type="SMART" id="SM00382">
    <property type="entry name" value="AAA"/>
    <property type="match status" value="1"/>
</dbReference>
<dbReference type="CDD" id="cd03271">
    <property type="entry name" value="ABC_UvrA_II"/>
    <property type="match status" value="1"/>
</dbReference>
<dbReference type="GO" id="GO:0006289">
    <property type="term" value="P:nucleotide-excision repair"/>
    <property type="evidence" value="ECO:0007669"/>
    <property type="project" value="UniProtKB-UniRule"/>
</dbReference>
<comment type="function">
    <text evidence="17">The UvrABC repair system catalyzes the recognition and processing of DNA lesions. UvrA is an ATPase and a DNA-binding protein. A damage recognition complex composed of 2 UvrA and 2 UvrB subunits scans DNA for abnormalities. When the presence of a lesion has been verified by UvrB, the UvrA molecules dissociate.</text>
</comment>
<evidence type="ECO:0000256" key="2">
    <source>
        <dbReference type="ARBA" id="ARBA00022490"/>
    </source>
</evidence>
<keyword evidence="10 17" id="KW-0067">ATP-binding</keyword>
<feature type="domain" description="ABC transporter" evidence="18">
    <location>
        <begin position="609"/>
        <end position="937"/>
    </location>
</feature>
<keyword evidence="6 17" id="KW-0227">DNA damage</keyword>
<dbReference type="NCBIfam" id="TIGR00630">
    <property type="entry name" value="uvra"/>
    <property type="match status" value="1"/>
</dbReference>
<keyword evidence="13 17" id="KW-0234">DNA repair</keyword>
<dbReference type="GO" id="GO:0005737">
    <property type="term" value="C:cytoplasm"/>
    <property type="evidence" value="ECO:0007669"/>
    <property type="project" value="UniProtKB-SubCell"/>
</dbReference>
<evidence type="ECO:0000256" key="11">
    <source>
        <dbReference type="ARBA" id="ARBA00022881"/>
    </source>
</evidence>
<dbReference type="PROSITE" id="PS00211">
    <property type="entry name" value="ABC_TRANSPORTER_1"/>
    <property type="match status" value="2"/>
</dbReference>
<feature type="binding site" evidence="17">
    <location>
        <begin position="32"/>
        <end position="39"/>
    </location>
    <ligand>
        <name>ATP</name>
        <dbReference type="ChEBI" id="CHEBI:30616"/>
    </ligand>
</feature>
<dbReference type="Pfam" id="PF17760">
    <property type="entry name" value="UvrA_inter"/>
    <property type="match status" value="1"/>
</dbReference>
<dbReference type="EMBL" id="MHCZ01000042">
    <property type="protein sequence ID" value="OGY29076.1"/>
    <property type="molecule type" value="Genomic_DNA"/>
</dbReference>
<dbReference type="InterPro" id="IPR003593">
    <property type="entry name" value="AAA+_ATPase"/>
</dbReference>
<dbReference type="PANTHER" id="PTHR43152">
    <property type="entry name" value="UVRABC SYSTEM PROTEIN A"/>
    <property type="match status" value="1"/>
</dbReference>
<feature type="zinc finger region" description="C4-type" evidence="17">
    <location>
        <begin position="740"/>
        <end position="766"/>
    </location>
</feature>
<dbReference type="InterPro" id="IPR041552">
    <property type="entry name" value="UvrA_DNA-bd"/>
</dbReference>
<dbReference type="NCBIfam" id="NF001503">
    <property type="entry name" value="PRK00349.1"/>
    <property type="match status" value="1"/>
</dbReference>
<protein>
    <recommendedName>
        <fullName evidence="15 17">UvrABC system protein A</fullName>
        <shortName evidence="17">UvrA protein</shortName>
    </recommendedName>
    <alternativeName>
        <fullName evidence="16 17">Excinuclease ABC subunit A</fullName>
    </alternativeName>
</protein>
<evidence type="ECO:0000256" key="14">
    <source>
        <dbReference type="ARBA" id="ARBA00038000"/>
    </source>
</evidence>
<feature type="binding site" evidence="17">
    <location>
        <begin position="641"/>
        <end position="648"/>
    </location>
    <ligand>
        <name>ATP</name>
        <dbReference type="ChEBI" id="CHEBI:30616"/>
    </ligand>
</feature>
<accession>A0A1G1WMX9</accession>
<dbReference type="FunFam" id="1.20.1580.10:FF:000002">
    <property type="entry name" value="UvrABC system protein A"/>
    <property type="match status" value="1"/>
</dbReference>
<keyword evidence="9 17" id="KW-0862">Zinc</keyword>
<feature type="zinc finger region" description="C4-type" evidence="17">
    <location>
        <begin position="250"/>
        <end position="277"/>
    </location>
</feature>
<reference evidence="19 20" key="1">
    <citation type="journal article" date="2016" name="Nat. Commun.">
        <title>Thousands of microbial genomes shed light on interconnected biogeochemical processes in an aquifer system.</title>
        <authorList>
            <person name="Anantharaman K."/>
            <person name="Brown C.T."/>
            <person name="Hug L.A."/>
            <person name="Sharon I."/>
            <person name="Castelle C.J."/>
            <person name="Probst A.J."/>
            <person name="Thomas B.C."/>
            <person name="Singh A."/>
            <person name="Wilkins M.J."/>
            <person name="Karaoz U."/>
            <person name="Brodie E.L."/>
            <person name="Williams K.H."/>
            <person name="Hubbard S.S."/>
            <person name="Banfield J.F."/>
        </authorList>
    </citation>
    <scope>NUCLEOTIDE SEQUENCE [LARGE SCALE GENOMIC DNA]</scope>
</reference>
<dbReference type="GO" id="GO:0009380">
    <property type="term" value="C:excinuclease repair complex"/>
    <property type="evidence" value="ECO:0007669"/>
    <property type="project" value="InterPro"/>
</dbReference>
<keyword evidence="17" id="KW-0742">SOS response</keyword>
<sequence>MIDKISIRGASEHNLKHIDLDLPKNSLIVITGISGSGKSSLAFDTIYAEGQRRYVESLSAYARQFLGLMEKPDVDQIEGLSPAISIDQKSASHNPRSTVGTITEIYDYMRLLWARIGHPHCPIDGKEISAQSTQEIVDQLQALPKSKKILLLAPIVKGRKGIYEEVFIDLKKKGFVRVRVDGKAYEIDEVPALDRYKIHDIEVVVDRLILPIERQRLTESVEVALRLGEGLTIINIEGEKDRLYSEKFACPEHDISLPELEPRTFSFNSPHGACAACSGLGTKLTIDADLVIPNKSLSISEGAILPWSRTLAHDSWTARRLEGLAEHLNFSLSNPIEKLPKDTLEKILYGSAEDVFNVSGRNRFGRHISFNTTFEGVIPELLRRHSESESDWVKREIEKYMREEICEVCGGDRLKKETLFVTIKDKSIVEVSNFSISAAADWFEKLEIGETEFLVAKQILKEIKARLKFLTDVGLDYLTINRTGATLAGGEAQRIRLASQIGSGLSGVLYVLDEPSIGLHQKDNAKLVSTLRELKELGNTVIVVEHDEETIRAADWVVDIGPGAGEAGGEVIAQGTPEQIASDPNSITGQFLAGKRKVAQNIVLGRKNKSEKNLKIVGATEHNLKNITVEIPLGKFVCITGVSGSGKSSLIWDILYKALAERFYRAKDRPGKFASLEGVENIDKVIAIDQSPIGRTPRSNPATYTGAFGAIRDIFAQTPEARSRGYQPGRFSFNVRGGRCENCQGDGVIKVEMQFLPDVYVTCEVCGGQRYNREALEVLYKGKNISQVLNMTTEEAFDFFENIPQIAAKLKTLVEVGLGYIRLGQSATTLSGGEAQRVKLATELSRRSTGGTIYILDEPTTGLHFADIDNLLLVLHRLVEAGNTVIIIEHNLDVIKTADWIVDLGPDGGDRGGEIVSCGTPEQISQDKDSYTGAFLKKVVTTVDLKS</sequence>
<dbReference type="InterPro" id="IPR013815">
    <property type="entry name" value="ATP_grasp_subdomain_1"/>
</dbReference>